<keyword evidence="2" id="KW-0479">Metal-binding</keyword>
<accession>A0AAV6V660</accession>
<dbReference type="PANTHER" id="PTHR46481:SF10">
    <property type="entry name" value="ZINC FINGER BED DOMAIN-CONTAINING PROTEIN 39"/>
    <property type="match status" value="1"/>
</dbReference>
<evidence type="ECO:0000256" key="6">
    <source>
        <dbReference type="SAM" id="MobiDB-lite"/>
    </source>
</evidence>
<sequence>MNTHLKTQHKAVLHKILAEEESEKVDDPPGKSASSGPSTTLPPTTTTSPPPKSNFFALQTTASTSRDQARFVDTSTIEVSAPEVDFAEPEPKRRKKQLRLFGGNSPELTNSAIAEIDLALVKMIARDFQPLSIVENKGFLEYTQKLNPMYTPPNRKKITKELIPHLYQNCREQLVERLKEVEYLALTTDVWTSDTNCSFVSVTGHYVYDDTLNSSVLETKLLTENHTGENIASAISEVLEQYDIAGKIVTVVADNAANMKNAITVHLNLPYQPCIAHTLNLVVEDALKVSDTFKDLLQKCRGIVGHFKSSVTSTSKLKNAQIQLNIQPLSIKQDVPTRWNSTLHMLERLLKIKTPLTVAMADIESPPASLESSEWKVVEEYVPLLKPIEAMTIELSGEKYPTLSMVIPLLRGLQHTIKKQKPESCDAILLQLGLMESISKRFDQIERLPIPQKACFLDPRFKKTAFGIEENSKKAETAVKSEVQRMISKNKSSSAVSTIPKKSAAKESSIWDIFDARIELIQSNENPSDPVSLDGIVLKTALIHSITKRYASVEKSNIRQKACFLDPRFKKAGFGMEANGKHCPNWHGNT</sequence>
<dbReference type="InterPro" id="IPR052035">
    <property type="entry name" value="ZnF_BED_domain_contain"/>
</dbReference>
<evidence type="ECO:0000256" key="1">
    <source>
        <dbReference type="ARBA" id="ARBA00004123"/>
    </source>
</evidence>
<dbReference type="AlphaFoldDB" id="A0AAV6V660"/>
<organism evidence="7 8">
    <name type="scientific">Oedothorax gibbosus</name>
    <dbReference type="NCBI Taxonomy" id="931172"/>
    <lineage>
        <taxon>Eukaryota</taxon>
        <taxon>Metazoa</taxon>
        <taxon>Ecdysozoa</taxon>
        <taxon>Arthropoda</taxon>
        <taxon>Chelicerata</taxon>
        <taxon>Arachnida</taxon>
        <taxon>Araneae</taxon>
        <taxon>Araneomorphae</taxon>
        <taxon>Entelegynae</taxon>
        <taxon>Araneoidea</taxon>
        <taxon>Linyphiidae</taxon>
        <taxon>Erigoninae</taxon>
        <taxon>Oedothorax</taxon>
    </lineage>
</organism>
<feature type="region of interest" description="Disordered" evidence="6">
    <location>
        <begin position="1"/>
        <end position="56"/>
    </location>
</feature>
<dbReference type="GO" id="GO:0005634">
    <property type="term" value="C:nucleus"/>
    <property type="evidence" value="ECO:0007669"/>
    <property type="project" value="UniProtKB-SubCell"/>
</dbReference>
<dbReference type="EMBL" id="JAFNEN010000156">
    <property type="protein sequence ID" value="KAG8191612.1"/>
    <property type="molecule type" value="Genomic_DNA"/>
</dbReference>
<protein>
    <recommendedName>
        <fullName evidence="9">Zinc finger BED domain-containing protein 1-like</fullName>
    </recommendedName>
</protein>
<evidence type="ECO:0000313" key="7">
    <source>
        <dbReference type="EMBL" id="KAG8191612.1"/>
    </source>
</evidence>
<reference evidence="7 8" key="1">
    <citation type="journal article" date="2022" name="Nat. Ecol. Evol.">
        <title>A masculinizing supergene underlies an exaggerated male reproductive morph in a spider.</title>
        <authorList>
            <person name="Hendrickx F."/>
            <person name="De Corte Z."/>
            <person name="Sonet G."/>
            <person name="Van Belleghem S.M."/>
            <person name="Kostlbacher S."/>
            <person name="Vangestel C."/>
        </authorList>
    </citation>
    <scope>NUCLEOTIDE SEQUENCE [LARGE SCALE GENOMIC DNA]</scope>
    <source>
        <strain evidence="7">W744_W776</strain>
    </source>
</reference>
<feature type="compositionally biased region" description="Low complexity" evidence="6">
    <location>
        <begin position="32"/>
        <end position="47"/>
    </location>
</feature>
<evidence type="ECO:0008006" key="9">
    <source>
        <dbReference type="Google" id="ProtNLM"/>
    </source>
</evidence>
<evidence type="ECO:0000256" key="3">
    <source>
        <dbReference type="ARBA" id="ARBA00022771"/>
    </source>
</evidence>
<evidence type="ECO:0000256" key="5">
    <source>
        <dbReference type="ARBA" id="ARBA00023242"/>
    </source>
</evidence>
<evidence type="ECO:0000256" key="2">
    <source>
        <dbReference type="ARBA" id="ARBA00022723"/>
    </source>
</evidence>
<name>A0AAV6V660_9ARAC</name>
<evidence type="ECO:0000313" key="8">
    <source>
        <dbReference type="Proteomes" id="UP000827092"/>
    </source>
</evidence>
<keyword evidence="4" id="KW-0862">Zinc</keyword>
<comment type="subcellular location">
    <subcellularLocation>
        <location evidence="1">Nucleus</location>
    </subcellularLocation>
</comment>
<comment type="caution">
    <text evidence="7">The sequence shown here is derived from an EMBL/GenBank/DDBJ whole genome shotgun (WGS) entry which is preliminary data.</text>
</comment>
<evidence type="ECO:0000256" key="4">
    <source>
        <dbReference type="ARBA" id="ARBA00022833"/>
    </source>
</evidence>
<keyword evidence="3" id="KW-0863">Zinc-finger</keyword>
<keyword evidence="5" id="KW-0539">Nucleus</keyword>
<dbReference type="GO" id="GO:0008270">
    <property type="term" value="F:zinc ion binding"/>
    <property type="evidence" value="ECO:0007669"/>
    <property type="project" value="UniProtKB-KW"/>
</dbReference>
<dbReference type="InterPro" id="IPR012337">
    <property type="entry name" value="RNaseH-like_sf"/>
</dbReference>
<dbReference type="Proteomes" id="UP000827092">
    <property type="component" value="Unassembled WGS sequence"/>
</dbReference>
<proteinExistence type="predicted"/>
<keyword evidence="8" id="KW-1185">Reference proteome</keyword>
<dbReference type="SUPFAM" id="SSF140996">
    <property type="entry name" value="Hermes dimerisation domain"/>
    <property type="match status" value="1"/>
</dbReference>
<gene>
    <name evidence="7" type="ORF">JTE90_018544</name>
</gene>
<dbReference type="SUPFAM" id="SSF53098">
    <property type="entry name" value="Ribonuclease H-like"/>
    <property type="match status" value="1"/>
</dbReference>
<feature type="compositionally biased region" description="Basic residues" evidence="6">
    <location>
        <begin position="1"/>
        <end position="13"/>
    </location>
</feature>
<dbReference type="PANTHER" id="PTHR46481">
    <property type="entry name" value="ZINC FINGER BED DOMAIN-CONTAINING PROTEIN 4"/>
    <property type="match status" value="1"/>
</dbReference>